<dbReference type="AlphaFoldDB" id="A0A2P5EZS1"/>
<protein>
    <submittedName>
        <fullName evidence="2">Ribonuclease H-like domain containing protein</fullName>
    </submittedName>
</protein>
<dbReference type="PANTHER" id="PTHR47074">
    <property type="entry name" value="BNAC02G40300D PROTEIN"/>
    <property type="match status" value="1"/>
</dbReference>
<dbReference type="InterPro" id="IPR052929">
    <property type="entry name" value="RNase_H-like_EbsB-rel"/>
</dbReference>
<dbReference type="Gene3D" id="3.30.420.10">
    <property type="entry name" value="Ribonuclease H-like superfamily/Ribonuclease H"/>
    <property type="match status" value="1"/>
</dbReference>
<name>A0A2P5EZS1_TREOI</name>
<dbReference type="GO" id="GO:0004523">
    <property type="term" value="F:RNA-DNA hybrid ribonuclease activity"/>
    <property type="evidence" value="ECO:0007669"/>
    <property type="project" value="InterPro"/>
</dbReference>
<dbReference type="InterPro" id="IPR002156">
    <property type="entry name" value="RNaseH_domain"/>
</dbReference>
<gene>
    <name evidence="2" type="ORF">TorRG33x02_130690</name>
</gene>
<dbReference type="GO" id="GO:0003676">
    <property type="term" value="F:nucleic acid binding"/>
    <property type="evidence" value="ECO:0007669"/>
    <property type="project" value="InterPro"/>
</dbReference>
<dbReference type="Proteomes" id="UP000237000">
    <property type="component" value="Unassembled WGS sequence"/>
</dbReference>
<dbReference type="EMBL" id="JXTC01000077">
    <property type="protein sequence ID" value="PON91038.1"/>
    <property type="molecule type" value="Genomic_DNA"/>
</dbReference>
<dbReference type="PANTHER" id="PTHR47074:SF11">
    <property type="entry name" value="REVERSE TRANSCRIPTASE-LIKE PROTEIN"/>
    <property type="match status" value="1"/>
</dbReference>
<organism evidence="2 3">
    <name type="scientific">Trema orientale</name>
    <name type="common">Charcoal tree</name>
    <name type="synonym">Celtis orientalis</name>
    <dbReference type="NCBI Taxonomy" id="63057"/>
    <lineage>
        <taxon>Eukaryota</taxon>
        <taxon>Viridiplantae</taxon>
        <taxon>Streptophyta</taxon>
        <taxon>Embryophyta</taxon>
        <taxon>Tracheophyta</taxon>
        <taxon>Spermatophyta</taxon>
        <taxon>Magnoliopsida</taxon>
        <taxon>eudicotyledons</taxon>
        <taxon>Gunneridae</taxon>
        <taxon>Pentapetalae</taxon>
        <taxon>rosids</taxon>
        <taxon>fabids</taxon>
        <taxon>Rosales</taxon>
        <taxon>Cannabaceae</taxon>
        <taxon>Trema</taxon>
    </lineage>
</organism>
<dbReference type="Pfam" id="PF13456">
    <property type="entry name" value="RVT_3"/>
    <property type="match status" value="1"/>
</dbReference>
<dbReference type="InParanoid" id="A0A2P5EZS1"/>
<feature type="domain" description="RNase H type-1" evidence="1">
    <location>
        <begin position="22"/>
        <end position="103"/>
    </location>
</feature>
<evidence type="ECO:0000313" key="3">
    <source>
        <dbReference type="Proteomes" id="UP000237000"/>
    </source>
</evidence>
<comment type="caution">
    <text evidence="2">The sequence shown here is derived from an EMBL/GenBank/DDBJ whole genome shotgun (WGS) entry which is preliminary data.</text>
</comment>
<dbReference type="InterPro" id="IPR044730">
    <property type="entry name" value="RNase_H-like_dom_plant"/>
</dbReference>
<evidence type="ECO:0000259" key="1">
    <source>
        <dbReference type="Pfam" id="PF13456"/>
    </source>
</evidence>
<dbReference type="InterPro" id="IPR036397">
    <property type="entry name" value="RNaseH_sf"/>
</dbReference>
<accession>A0A2P5EZS1</accession>
<reference evidence="3" key="1">
    <citation type="submission" date="2016-06" db="EMBL/GenBank/DDBJ databases">
        <title>Parallel loss of symbiosis genes in relatives of nitrogen-fixing non-legume Parasponia.</title>
        <authorList>
            <person name="Van Velzen R."/>
            <person name="Holmer R."/>
            <person name="Bu F."/>
            <person name="Rutten L."/>
            <person name="Van Zeijl A."/>
            <person name="Liu W."/>
            <person name="Santuari L."/>
            <person name="Cao Q."/>
            <person name="Sharma T."/>
            <person name="Shen D."/>
            <person name="Roswanjaya Y."/>
            <person name="Wardhani T."/>
            <person name="Kalhor M.S."/>
            <person name="Jansen J."/>
            <person name="Van den Hoogen J."/>
            <person name="Gungor B."/>
            <person name="Hartog M."/>
            <person name="Hontelez J."/>
            <person name="Verver J."/>
            <person name="Yang W.-C."/>
            <person name="Schijlen E."/>
            <person name="Repin R."/>
            <person name="Schilthuizen M."/>
            <person name="Schranz E."/>
            <person name="Heidstra R."/>
            <person name="Miyata K."/>
            <person name="Fedorova E."/>
            <person name="Kohlen W."/>
            <person name="Bisseling T."/>
            <person name="Smit S."/>
            <person name="Geurts R."/>
        </authorList>
    </citation>
    <scope>NUCLEOTIDE SEQUENCE [LARGE SCALE GENOMIC DNA]</scope>
    <source>
        <strain evidence="3">cv. RG33-2</strain>
    </source>
</reference>
<sequence length="156" mass="17125">MHSPVVKHEHKKSPTVGNFKLNVDAALNSSTNSIGVGEILRDCKGRVLATLSKKIVGNYTPQIAETKALALSLLWAHDFGLTLHEVESDALAVVQSLRNTRQSQLIFGVVANYVYRSANMEAHGLAKHALRLDDECIWMENDPPPIMSVLILDSPN</sequence>
<dbReference type="InterPro" id="IPR012337">
    <property type="entry name" value="RNaseH-like_sf"/>
</dbReference>
<keyword evidence="3" id="KW-1185">Reference proteome</keyword>
<dbReference type="OrthoDB" id="1906820at2759"/>
<proteinExistence type="predicted"/>
<dbReference type="CDD" id="cd06222">
    <property type="entry name" value="RNase_H_like"/>
    <property type="match status" value="1"/>
</dbReference>
<evidence type="ECO:0000313" key="2">
    <source>
        <dbReference type="EMBL" id="PON91038.1"/>
    </source>
</evidence>
<dbReference type="SUPFAM" id="SSF53098">
    <property type="entry name" value="Ribonuclease H-like"/>
    <property type="match status" value="1"/>
</dbReference>